<reference evidence="1" key="2">
    <citation type="journal article" date="2015" name="Data Brief">
        <title>Shoot transcriptome of the giant reed, Arundo donax.</title>
        <authorList>
            <person name="Barrero R.A."/>
            <person name="Guerrero F.D."/>
            <person name="Moolhuijzen P."/>
            <person name="Goolsby J.A."/>
            <person name="Tidwell J."/>
            <person name="Bellgard S.E."/>
            <person name="Bellgard M.I."/>
        </authorList>
    </citation>
    <scope>NUCLEOTIDE SEQUENCE</scope>
    <source>
        <tissue evidence="1">Shoot tissue taken approximately 20 cm above the soil surface</tissue>
    </source>
</reference>
<sequence>MLPEDLFSISTFQLNNNWKLSS</sequence>
<reference evidence="1" key="1">
    <citation type="submission" date="2014-09" db="EMBL/GenBank/DDBJ databases">
        <authorList>
            <person name="Magalhaes I.L.F."/>
            <person name="Oliveira U."/>
            <person name="Santos F.R."/>
            <person name="Vidigal T.H.D.A."/>
            <person name="Brescovit A.D."/>
            <person name="Santos A.J."/>
        </authorList>
    </citation>
    <scope>NUCLEOTIDE SEQUENCE</scope>
    <source>
        <tissue evidence="1">Shoot tissue taken approximately 20 cm above the soil surface</tissue>
    </source>
</reference>
<dbReference type="AlphaFoldDB" id="A0A0A8ZX48"/>
<dbReference type="EMBL" id="GBRH01254499">
    <property type="protein sequence ID" value="JAD43396.1"/>
    <property type="molecule type" value="Transcribed_RNA"/>
</dbReference>
<name>A0A0A8ZX48_ARUDO</name>
<proteinExistence type="predicted"/>
<accession>A0A0A8ZX48</accession>
<evidence type="ECO:0000313" key="1">
    <source>
        <dbReference type="EMBL" id="JAD43396.1"/>
    </source>
</evidence>
<organism evidence="1">
    <name type="scientific">Arundo donax</name>
    <name type="common">Giant reed</name>
    <name type="synonym">Donax arundinaceus</name>
    <dbReference type="NCBI Taxonomy" id="35708"/>
    <lineage>
        <taxon>Eukaryota</taxon>
        <taxon>Viridiplantae</taxon>
        <taxon>Streptophyta</taxon>
        <taxon>Embryophyta</taxon>
        <taxon>Tracheophyta</taxon>
        <taxon>Spermatophyta</taxon>
        <taxon>Magnoliopsida</taxon>
        <taxon>Liliopsida</taxon>
        <taxon>Poales</taxon>
        <taxon>Poaceae</taxon>
        <taxon>PACMAD clade</taxon>
        <taxon>Arundinoideae</taxon>
        <taxon>Arundineae</taxon>
        <taxon>Arundo</taxon>
    </lineage>
</organism>
<protein>
    <submittedName>
        <fullName evidence="1">Uncharacterized protein</fullName>
    </submittedName>
</protein>